<dbReference type="InterPro" id="IPR018201">
    <property type="entry name" value="Ketoacyl_synth_AS"/>
</dbReference>
<evidence type="ECO:0000256" key="5">
    <source>
        <dbReference type="ARBA" id="ARBA00022832"/>
    </source>
</evidence>
<dbReference type="InterPro" id="IPR016035">
    <property type="entry name" value="Acyl_Trfase/lysoPLipase"/>
</dbReference>
<dbReference type="PROSITE" id="PS52004">
    <property type="entry name" value="KS3_2"/>
    <property type="match status" value="1"/>
</dbReference>
<proteinExistence type="predicted"/>
<dbReference type="Pfam" id="PF00698">
    <property type="entry name" value="Acyl_transf_1"/>
    <property type="match status" value="1"/>
</dbReference>
<evidence type="ECO:0000256" key="6">
    <source>
        <dbReference type="ARBA" id="ARBA00023098"/>
    </source>
</evidence>
<evidence type="ECO:0000256" key="3">
    <source>
        <dbReference type="ARBA" id="ARBA00022553"/>
    </source>
</evidence>
<accession>A0A176RTR5</accession>
<organism evidence="9 10">
    <name type="scientific">Candidatus Thiomargarita nelsonii</name>
    <dbReference type="NCBI Taxonomy" id="1003181"/>
    <lineage>
        <taxon>Bacteria</taxon>
        <taxon>Pseudomonadati</taxon>
        <taxon>Pseudomonadota</taxon>
        <taxon>Gammaproteobacteria</taxon>
        <taxon>Thiotrichales</taxon>
        <taxon>Thiotrichaceae</taxon>
        <taxon>Thiomargarita</taxon>
    </lineage>
</organism>
<dbReference type="GO" id="GO:0004315">
    <property type="term" value="F:3-oxoacyl-[acyl-carrier-protein] synthase activity"/>
    <property type="evidence" value="ECO:0007669"/>
    <property type="project" value="InterPro"/>
</dbReference>
<evidence type="ECO:0000256" key="4">
    <source>
        <dbReference type="ARBA" id="ARBA00022679"/>
    </source>
</evidence>
<dbReference type="Gene3D" id="3.30.70.3290">
    <property type="match status" value="1"/>
</dbReference>
<dbReference type="PROSITE" id="PS00606">
    <property type="entry name" value="KS3_1"/>
    <property type="match status" value="1"/>
</dbReference>
<evidence type="ECO:0000259" key="8">
    <source>
        <dbReference type="PROSITE" id="PS52004"/>
    </source>
</evidence>
<evidence type="ECO:0000256" key="7">
    <source>
        <dbReference type="ARBA" id="ARBA00023268"/>
    </source>
</evidence>
<evidence type="ECO:0000313" key="10">
    <source>
        <dbReference type="Proteomes" id="UP000076962"/>
    </source>
</evidence>
<dbReference type="Pfam" id="PF02801">
    <property type="entry name" value="Ketoacyl-synt_C"/>
    <property type="match status" value="1"/>
</dbReference>
<dbReference type="SUPFAM" id="SSF52151">
    <property type="entry name" value="FabD/lysophospholipase-like"/>
    <property type="match status" value="1"/>
</dbReference>
<protein>
    <submittedName>
        <fullName evidence="9">Polyketide synthase type I</fullName>
    </submittedName>
</protein>
<feature type="domain" description="Ketosynthase family 3 (KS3)" evidence="8">
    <location>
        <begin position="48"/>
        <end position="473"/>
    </location>
</feature>
<dbReference type="InterPro" id="IPR050091">
    <property type="entry name" value="PKS_NRPS_Biosynth_Enz"/>
</dbReference>
<evidence type="ECO:0000256" key="1">
    <source>
        <dbReference type="ARBA" id="ARBA00005194"/>
    </source>
</evidence>
<dbReference type="SUPFAM" id="SSF53901">
    <property type="entry name" value="Thiolase-like"/>
    <property type="match status" value="1"/>
</dbReference>
<keyword evidence="10" id="KW-1185">Reference proteome</keyword>
<keyword evidence="6" id="KW-0443">Lipid metabolism</keyword>
<dbReference type="AlphaFoldDB" id="A0A176RTR5"/>
<evidence type="ECO:0000256" key="2">
    <source>
        <dbReference type="ARBA" id="ARBA00022450"/>
    </source>
</evidence>
<dbReference type="Pfam" id="PF22621">
    <property type="entry name" value="CurL-like_PKS_C"/>
    <property type="match status" value="1"/>
</dbReference>
<dbReference type="Proteomes" id="UP000076962">
    <property type="component" value="Unassembled WGS sequence"/>
</dbReference>
<feature type="non-terminal residue" evidence="9">
    <location>
        <position position="1"/>
    </location>
</feature>
<keyword evidence="5" id="KW-0276">Fatty acid metabolism</keyword>
<dbReference type="FunFam" id="3.40.47.10:FF:000042">
    <property type="entry name" value="Polyketide synthase Pks13"/>
    <property type="match status" value="1"/>
</dbReference>
<sequence>KLQILFEQSLSMVELFQYPTIHALAKHLTQDDTQKTSEVFKTSEVSSSKDIAIVGMSCRVPGADDVETFWQNLRDGVESITFFSDEELLSEGINPTLLNNPNYVKANPVLEGIELFDADFFGYSPREAEIMDPQQRLFLECAWEAIENTGYDVDRLRGKVGVYAGVKRSTYLLDNLYPNRDLRKSVGTFQLMIANEKDGLSTRTSYKLNLKGPSVSVQTACSTSLVAVHLACQSLLNGECDMALAGGVSVRARQKGGYLYQEDMIMSPDGHCRAFDAKAQGAVFGNGVGIVVLKRLDQALIDGDCIHAVIKDSAINNDGASKVGYTAPGVDGQVAVIAEAMRNIDPETITYVETHGTGTTLGDPIEIAALTQAYQSHTQKNGFCAIGSVKTNVGHLDTAAGVTGLIKTVLALKHKMLPPSLHFEQPNPKIDFANSPFFVNATLSEWKSDGASRRAGVSSFGIGGTNAHVVLEEAPEQLPVISYQQKKGDTCRPWQLLVLSAKTSPALETATTNLAEHLKQHPEINFADVAYTLNIGRKVFEHRRMLVCRTVDEATETLSTLDPKGLFTQVQEHKARPVVFMFSGQGSQYVNMALELYQLEPRFREQVDQCAEILKPHLNLDLRNVLYPHAEQIAEAEKQLEQTAITQPALFVIEYALAQLWMA</sequence>
<comment type="caution">
    <text evidence="9">The sequence shown here is derived from an EMBL/GenBank/DDBJ whole genome shotgun (WGS) entry which is preliminary data.</text>
</comment>
<keyword evidence="2" id="KW-0596">Phosphopantetheine</keyword>
<gene>
    <name evidence="9" type="ORF">THIOM_005276</name>
</gene>
<name>A0A176RTR5_9GAMM</name>
<dbReference type="CDD" id="cd00833">
    <property type="entry name" value="PKS"/>
    <property type="match status" value="1"/>
</dbReference>
<dbReference type="GO" id="GO:0071770">
    <property type="term" value="P:DIM/DIP cell wall layer assembly"/>
    <property type="evidence" value="ECO:0007669"/>
    <property type="project" value="TreeGrafter"/>
</dbReference>
<dbReference type="PANTHER" id="PTHR43775:SF37">
    <property type="entry name" value="SI:DKEY-61P9.11"/>
    <property type="match status" value="1"/>
</dbReference>
<dbReference type="GO" id="GO:0006633">
    <property type="term" value="P:fatty acid biosynthetic process"/>
    <property type="evidence" value="ECO:0007669"/>
    <property type="project" value="UniProtKB-UniPathway"/>
</dbReference>
<dbReference type="InterPro" id="IPR014030">
    <property type="entry name" value="Ketoacyl_synth_N"/>
</dbReference>
<dbReference type="InterPro" id="IPR014031">
    <property type="entry name" value="Ketoacyl_synth_C"/>
</dbReference>
<reference evidence="9 10" key="1">
    <citation type="submission" date="2016-05" db="EMBL/GenBank/DDBJ databases">
        <title>Single-cell genome of chain-forming Candidatus Thiomargarita nelsonii and comparison to other large sulfur-oxidizing bacteria.</title>
        <authorList>
            <person name="Winkel M."/>
            <person name="Salman V."/>
            <person name="Woyke T."/>
            <person name="Schulz-Vogt H."/>
            <person name="Richter M."/>
            <person name="Flood B."/>
            <person name="Bailey J."/>
            <person name="Amann R."/>
            <person name="Mussmann M."/>
        </authorList>
    </citation>
    <scope>NUCLEOTIDE SEQUENCE [LARGE SCALE GENOMIC DNA]</scope>
    <source>
        <strain evidence="9 10">THI036</strain>
    </source>
</reference>
<dbReference type="Gene3D" id="3.40.366.10">
    <property type="entry name" value="Malonyl-Coenzyme A Acyl Carrier Protein, domain 2"/>
    <property type="match status" value="1"/>
</dbReference>
<keyword evidence="4" id="KW-0808">Transferase</keyword>
<dbReference type="EMBL" id="LUTY01002943">
    <property type="protein sequence ID" value="OAD19106.1"/>
    <property type="molecule type" value="Genomic_DNA"/>
</dbReference>
<dbReference type="Pfam" id="PF00109">
    <property type="entry name" value="ketoacyl-synt"/>
    <property type="match status" value="1"/>
</dbReference>
<keyword evidence="7" id="KW-0511">Multifunctional enzyme</keyword>
<feature type="non-terminal residue" evidence="9">
    <location>
        <position position="663"/>
    </location>
</feature>
<dbReference type="InterPro" id="IPR020841">
    <property type="entry name" value="PKS_Beta-ketoAc_synthase_dom"/>
</dbReference>
<dbReference type="GO" id="GO:0004312">
    <property type="term" value="F:fatty acid synthase activity"/>
    <property type="evidence" value="ECO:0007669"/>
    <property type="project" value="TreeGrafter"/>
</dbReference>
<dbReference type="InterPro" id="IPR016039">
    <property type="entry name" value="Thiolase-like"/>
</dbReference>
<dbReference type="GO" id="GO:0005886">
    <property type="term" value="C:plasma membrane"/>
    <property type="evidence" value="ECO:0007669"/>
    <property type="project" value="TreeGrafter"/>
</dbReference>
<dbReference type="UniPathway" id="UPA00094"/>
<dbReference type="InterPro" id="IPR014043">
    <property type="entry name" value="Acyl_transferase_dom"/>
</dbReference>
<dbReference type="Gene3D" id="3.40.47.10">
    <property type="match status" value="1"/>
</dbReference>
<dbReference type="PANTHER" id="PTHR43775">
    <property type="entry name" value="FATTY ACID SYNTHASE"/>
    <property type="match status" value="1"/>
</dbReference>
<comment type="pathway">
    <text evidence="1">Lipid metabolism; fatty acid biosynthesis.</text>
</comment>
<dbReference type="GO" id="GO:0005737">
    <property type="term" value="C:cytoplasm"/>
    <property type="evidence" value="ECO:0007669"/>
    <property type="project" value="TreeGrafter"/>
</dbReference>
<evidence type="ECO:0000313" key="9">
    <source>
        <dbReference type="EMBL" id="OAD19106.1"/>
    </source>
</evidence>
<dbReference type="InterPro" id="IPR001227">
    <property type="entry name" value="Ac_transferase_dom_sf"/>
</dbReference>
<keyword evidence="3" id="KW-0597">Phosphoprotein</keyword>
<dbReference type="SMART" id="SM00825">
    <property type="entry name" value="PKS_KS"/>
    <property type="match status" value="1"/>
</dbReference>